<sequence length="334" mass="37706">MIIPERGLRQGDPISPFLFVLCTEGLSHLLHKAQQDGSLEGIGFSTQGPIIHHLLFADDSMFLCKAERDQCLKLQSILTSYGAVTGQTINLLKSSISFRKKVEMLSYIKDSMKGKLSNWYSRSLSQGGKEIMLKSVALSMPVFAMSCFKLPQATFKNLSSALADYWWSACEHSGKIHWQSWEYLCLPKSLGGMGFRDIGLFNQALLAKQAWRVLHFPECLLARLFKSRYFPKGEFLNSGLENKPSFGWRSVSFGKDLLLEGLEKRVGNGASTKVWCELWIENGRRAPLMKNPSVNIDLLVKELIDEDSRRWDKAILADLFYPEDVTSILANQPV</sequence>
<evidence type="ECO:0000313" key="3">
    <source>
        <dbReference type="Proteomes" id="UP000467841"/>
    </source>
</evidence>
<name>A0A6D2JHB5_9BRAS</name>
<comment type="caution">
    <text evidence="2">The sequence shown here is derived from an EMBL/GenBank/DDBJ whole genome shotgun (WGS) entry which is preliminary data.</text>
</comment>
<proteinExistence type="predicted"/>
<organism evidence="2 3">
    <name type="scientific">Microthlaspi erraticum</name>
    <dbReference type="NCBI Taxonomy" id="1685480"/>
    <lineage>
        <taxon>Eukaryota</taxon>
        <taxon>Viridiplantae</taxon>
        <taxon>Streptophyta</taxon>
        <taxon>Embryophyta</taxon>
        <taxon>Tracheophyta</taxon>
        <taxon>Spermatophyta</taxon>
        <taxon>Magnoliopsida</taxon>
        <taxon>eudicotyledons</taxon>
        <taxon>Gunneridae</taxon>
        <taxon>Pentapetalae</taxon>
        <taxon>rosids</taxon>
        <taxon>malvids</taxon>
        <taxon>Brassicales</taxon>
        <taxon>Brassicaceae</taxon>
        <taxon>Coluteocarpeae</taxon>
        <taxon>Microthlaspi</taxon>
    </lineage>
</organism>
<protein>
    <recommendedName>
        <fullName evidence="1">Reverse transcriptase domain-containing protein</fullName>
    </recommendedName>
</protein>
<dbReference type="Pfam" id="PF00078">
    <property type="entry name" value="RVT_1"/>
    <property type="match status" value="1"/>
</dbReference>
<evidence type="ECO:0000313" key="2">
    <source>
        <dbReference type="EMBL" id="CAA7039110.1"/>
    </source>
</evidence>
<dbReference type="PANTHER" id="PTHR33116:SF86">
    <property type="entry name" value="REVERSE TRANSCRIPTASE DOMAIN-CONTAINING PROTEIN"/>
    <property type="match status" value="1"/>
</dbReference>
<dbReference type="AlphaFoldDB" id="A0A6D2JHB5"/>
<dbReference type="OrthoDB" id="1112049at2759"/>
<dbReference type="InterPro" id="IPR000477">
    <property type="entry name" value="RT_dom"/>
</dbReference>
<accession>A0A6D2JHB5</accession>
<keyword evidence="3" id="KW-1185">Reference proteome</keyword>
<gene>
    <name evidence="2" type="ORF">MERR_LOCUS26345</name>
</gene>
<dbReference type="PROSITE" id="PS50878">
    <property type="entry name" value="RT_POL"/>
    <property type="match status" value="1"/>
</dbReference>
<reference evidence="2" key="1">
    <citation type="submission" date="2020-01" db="EMBL/GenBank/DDBJ databases">
        <authorList>
            <person name="Mishra B."/>
        </authorList>
    </citation>
    <scope>NUCLEOTIDE SEQUENCE [LARGE SCALE GENOMIC DNA]</scope>
</reference>
<dbReference type="EMBL" id="CACVBM020001206">
    <property type="protein sequence ID" value="CAA7039110.1"/>
    <property type="molecule type" value="Genomic_DNA"/>
</dbReference>
<dbReference type="PANTHER" id="PTHR33116">
    <property type="entry name" value="REVERSE TRANSCRIPTASE ZINC-BINDING DOMAIN-CONTAINING PROTEIN-RELATED-RELATED"/>
    <property type="match status" value="1"/>
</dbReference>
<feature type="domain" description="Reverse transcriptase" evidence="1">
    <location>
        <begin position="1"/>
        <end position="124"/>
    </location>
</feature>
<dbReference type="Proteomes" id="UP000467841">
    <property type="component" value="Unassembled WGS sequence"/>
</dbReference>
<evidence type="ECO:0000259" key="1">
    <source>
        <dbReference type="PROSITE" id="PS50878"/>
    </source>
</evidence>